<dbReference type="SUPFAM" id="SSF56935">
    <property type="entry name" value="Porins"/>
    <property type="match status" value="1"/>
</dbReference>
<keyword evidence="11 12" id="KW-0998">Cell outer membrane</keyword>
<evidence type="ECO:0000256" key="4">
    <source>
        <dbReference type="ARBA" id="ARBA00022452"/>
    </source>
</evidence>
<dbReference type="Pfam" id="PF07715">
    <property type="entry name" value="Plug"/>
    <property type="match status" value="1"/>
</dbReference>
<dbReference type="Gene3D" id="2.40.170.20">
    <property type="entry name" value="TonB-dependent receptor, beta-barrel domain"/>
    <property type="match status" value="1"/>
</dbReference>
<keyword evidence="6 14" id="KW-0732">Signal</keyword>
<accession>A0A5C7SMB5</accession>
<dbReference type="InterPro" id="IPR012910">
    <property type="entry name" value="Plug_dom"/>
</dbReference>
<feature type="signal peptide" evidence="14">
    <location>
        <begin position="1"/>
        <end position="24"/>
    </location>
</feature>
<evidence type="ECO:0000313" key="17">
    <source>
        <dbReference type="EMBL" id="TXH84770.1"/>
    </source>
</evidence>
<keyword evidence="5 12" id="KW-0812">Transmembrane</keyword>
<protein>
    <submittedName>
        <fullName evidence="17">TonB-dependent receptor</fullName>
    </submittedName>
</protein>
<dbReference type="PANTHER" id="PTHR30069:SF53">
    <property type="entry name" value="COLICIN I RECEPTOR-RELATED"/>
    <property type="match status" value="1"/>
</dbReference>
<evidence type="ECO:0000256" key="11">
    <source>
        <dbReference type="ARBA" id="ARBA00023237"/>
    </source>
</evidence>
<evidence type="ECO:0000256" key="12">
    <source>
        <dbReference type="PROSITE-ProRule" id="PRU01360"/>
    </source>
</evidence>
<evidence type="ECO:0000256" key="5">
    <source>
        <dbReference type="ARBA" id="ARBA00022692"/>
    </source>
</evidence>
<dbReference type="AlphaFoldDB" id="A0A5C7SMB5"/>
<proteinExistence type="inferred from homology"/>
<keyword evidence="10 17" id="KW-0675">Receptor</keyword>
<evidence type="ECO:0000256" key="8">
    <source>
        <dbReference type="ARBA" id="ARBA00023077"/>
    </source>
</evidence>
<evidence type="ECO:0000259" key="15">
    <source>
        <dbReference type="Pfam" id="PF00593"/>
    </source>
</evidence>
<name>A0A5C7SMB5_THASP</name>
<sequence>MKIRVSALASACALACFLAPAAHAADAQLGHVVVTATRQPISADAALASVDVIERDEIARAGHSSLLGLLSSRPGVQMARNGGPGSSGSIFIRGANSGHTLVLVDGVRMGSATSGSPVLETIPLELIERIEILRGPGSALYGADALGGVIQVFTRKGREGFQPSVRVGAGTDGAREASATLAGGNERLRYSLTAGHERSDGFNARPNSATAADADDDGFREDYLGASLVLDLGGNDELGANLLYSDMRNWYDAAQPFDSYLDKRAETFGAYLRKQHSADWASTLRFGHGVDALDNQSNASTRSRFDTTQRQLSWQHDVAVGGGSLMAAYEFLQQRVKTTSDFEKTRRHINAFLLGWGGEFDRHNVQLNARHDRNSQFGGKTTGAAAYGYRLAPEWRAHASIGTAFKAPTFNDLYFPVECYGAWGCFGGNPDLEPEEALNRELGLAWERNGVGVDLTYFNNRIKNLIDWSTGIASNVGRADIQGIEAALSATLGDYRLRASVDLLDAEDDETGDQLGRRARVGGALALERAVGAWTWGVEWNGKGRRYDQVPNAVSNRLGGYGLVDAYAHYAVARDWSVEVRANNLLDKDHELAKGFATQGRSAFVALRYAMH</sequence>
<evidence type="ECO:0000256" key="10">
    <source>
        <dbReference type="ARBA" id="ARBA00023170"/>
    </source>
</evidence>
<dbReference type="Gene3D" id="2.170.130.10">
    <property type="entry name" value="TonB-dependent receptor, plug domain"/>
    <property type="match status" value="1"/>
</dbReference>
<feature type="domain" description="TonB-dependent receptor-like beta-barrel" evidence="15">
    <location>
        <begin position="191"/>
        <end position="585"/>
    </location>
</feature>
<dbReference type="GO" id="GO:0006811">
    <property type="term" value="P:monoatomic ion transport"/>
    <property type="evidence" value="ECO:0007669"/>
    <property type="project" value="UniProtKB-KW"/>
</dbReference>
<evidence type="ECO:0000256" key="2">
    <source>
        <dbReference type="ARBA" id="ARBA00009810"/>
    </source>
</evidence>
<organism evidence="17 18">
    <name type="scientific">Thauera aminoaromatica</name>
    <dbReference type="NCBI Taxonomy" id="164330"/>
    <lineage>
        <taxon>Bacteria</taxon>
        <taxon>Pseudomonadati</taxon>
        <taxon>Pseudomonadota</taxon>
        <taxon>Betaproteobacteria</taxon>
        <taxon>Rhodocyclales</taxon>
        <taxon>Zoogloeaceae</taxon>
        <taxon>Thauera</taxon>
    </lineage>
</organism>
<keyword evidence="3 12" id="KW-0813">Transport</keyword>
<keyword evidence="9 12" id="KW-0472">Membrane</keyword>
<dbReference type="InterPro" id="IPR000531">
    <property type="entry name" value="Beta-barrel_TonB"/>
</dbReference>
<dbReference type="RefSeq" id="WP_276658673.1">
    <property type="nucleotide sequence ID" value="NZ_SSFD01000168.1"/>
</dbReference>
<evidence type="ECO:0000256" key="7">
    <source>
        <dbReference type="ARBA" id="ARBA00023065"/>
    </source>
</evidence>
<feature type="chain" id="PRO_5022941086" evidence="14">
    <location>
        <begin position="25"/>
        <end position="612"/>
    </location>
</feature>
<dbReference type="InterPro" id="IPR036942">
    <property type="entry name" value="Beta-barrel_TonB_sf"/>
</dbReference>
<evidence type="ECO:0000256" key="3">
    <source>
        <dbReference type="ARBA" id="ARBA00022448"/>
    </source>
</evidence>
<evidence type="ECO:0000256" key="14">
    <source>
        <dbReference type="SAM" id="SignalP"/>
    </source>
</evidence>
<feature type="domain" description="TonB-dependent receptor plug" evidence="16">
    <location>
        <begin position="46"/>
        <end position="149"/>
    </location>
</feature>
<evidence type="ECO:0000256" key="6">
    <source>
        <dbReference type="ARBA" id="ARBA00022729"/>
    </source>
</evidence>
<evidence type="ECO:0000313" key="18">
    <source>
        <dbReference type="Proteomes" id="UP000321192"/>
    </source>
</evidence>
<evidence type="ECO:0000256" key="13">
    <source>
        <dbReference type="RuleBase" id="RU003357"/>
    </source>
</evidence>
<comment type="caution">
    <text evidence="17">The sequence shown here is derived from an EMBL/GenBank/DDBJ whole genome shotgun (WGS) entry which is preliminary data.</text>
</comment>
<gene>
    <name evidence="17" type="ORF">E6Q80_10795</name>
</gene>
<dbReference type="CDD" id="cd01347">
    <property type="entry name" value="ligand_gated_channel"/>
    <property type="match status" value="1"/>
</dbReference>
<dbReference type="PROSITE" id="PS52016">
    <property type="entry name" value="TONB_DEPENDENT_REC_3"/>
    <property type="match status" value="1"/>
</dbReference>
<dbReference type="Pfam" id="PF00593">
    <property type="entry name" value="TonB_dep_Rec_b-barrel"/>
    <property type="match status" value="1"/>
</dbReference>
<dbReference type="GO" id="GO:0009279">
    <property type="term" value="C:cell outer membrane"/>
    <property type="evidence" value="ECO:0007669"/>
    <property type="project" value="UniProtKB-SubCell"/>
</dbReference>
<dbReference type="EMBL" id="SSFD01000168">
    <property type="protein sequence ID" value="TXH84770.1"/>
    <property type="molecule type" value="Genomic_DNA"/>
</dbReference>
<dbReference type="Proteomes" id="UP000321192">
    <property type="component" value="Unassembled WGS sequence"/>
</dbReference>
<evidence type="ECO:0000256" key="9">
    <source>
        <dbReference type="ARBA" id="ARBA00023136"/>
    </source>
</evidence>
<evidence type="ECO:0000259" key="16">
    <source>
        <dbReference type="Pfam" id="PF07715"/>
    </source>
</evidence>
<comment type="similarity">
    <text evidence="2 12 13">Belongs to the TonB-dependent receptor family.</text>
</comment>
<dbReference type="InterPro" id="IPR039426">
    <property type="entry name" value="TonB-dep_rcpt-like"/>
</dbReference>
<comment type="subcellular location">
    <subcellularLocation>
        <location evidence="1 12">Cell outer membrane</location>
        <topology evidence="1 12">Multi-pass membrane protein</topology>
    </subcellularLocation>
</comment>
<keyword evidence="7" id="KW-0406">Ion transport</keyword>
<dbReference type="PANTHER" id="PTHR30069">
    <property type="entry name" value="TONB-DEPENDENT OUTER MEMBRANE RECEPTOR"/>
    <property type="match status" value="1"/>
</dbReference>
<keyword evidence="4 12" id="KW-1134">Transmembrane beta strand</keyword>
<evidence type="ECO:0000256" key="1">
    <source>
        <dbReference type="ARBA" id="ARBA00004571"/>
    </source>
</evidence>
<dbReference type="InterPro" id="IPR037066">
    <property type="entry name" value="Plug_dom_sf"/>
</dbReference>
<keyword evidence="8 13" id="KW-0798">TonB box</keyword>
<dbReference type="GO" id="GO:0015889">
    <property type="term" value="P:cobalamin transport"/>
    <property type="evidence" value="ECO:0007669"/>
    <property type="project" value="TreeGrafter"/>
</dbReference>
<reference evidence="17 18" key="1">
    <citation type="submission" date="2018-09" db="EMBL/GenBank/DDBJ databases">
        <title>Metagenome Assembled Genomes from an Advanced Water Purification Facility.</title>
        <authorList>
            <person name="Stamps B.W."/>
            <person name="Spear J.R."/>
        </authorList>
    </citation>
    <scope>NUCLEOTIDE SEQUENCE [LARGE SCALE GENOMIC DNA]</scope>
    <source>
        <strain evidence="17">Bin_27_1</strain>
    </source>
</reference>